<evidence type="ECO:0000313" key="4">
    <source>
        <dbReference type="Proteomes" id="UP000256599"/>
    </source>
</evidence>
<dbReference type="Pfam" id="PF02911">
    <property type="entry name" value="Formyl_trans_C"/>
    <property type="match status" value="1"/>
</dbReference>
<dbReference type="InterPro" id="IPR005793">
    <property type="entry name" value="Formyl_trans_C"/>
</dbReference>
<organism evidence="3 4">
    <name type="scientific">Helicobacter marmotae</name>
    <dbReference type="NCBI Taxonomy" id="152490"/>
    <lineage>
        <taxon>Bacteria</taxon>
        <taxon>Pseudomonadati</taxon>
        <taxon>Campylobacterota</taxon>
        <taxon>Epsilonproteobacteria</taxon>
        <taxon>Campylobacterales</taxon>
        <taxon>Helicobacteraceae</taxon>
        <taxon>Helicobacter</taxon>
    </lineage>
</organism>
<evidence type="ECO:0000259" key="2">
    <source>
        <dbReference type="Pfam" id="PF02911"/>
    </source>
</evidence>
<dbReference type="Proteomes" id="UP000256599">
    <property type="component" value="Unassembled WGS sequence"/>
</dbReference>
<dbReference type="SUPFAM" id="SSF50486">
    <property type="entry name" value="FMT C-terminal domain-like"/>
    <property type="match status" value="1"/>
</dbReference>
<dbReference type="Pfam" id="PF00551">
    <property type="entry name" value="Formyl_trans_N"/>
    <property type="match status" value="1"/>
</dbReference>
<evidence type="ECO:0000313" key="3">
    <source>
        <dbReference type="EMBL" id="RDU60764.1"/>
    </source>
</evidence>
<dbReference type="AlphaFoldDB" id="A0A3D8I7N7"/>
<protein>
    <submittedName>
        <fullName evidence="3">Methionyl-tRNA formyltransferase</fullName>
    </submittedName>
</protein>
<dbReference type="SUPFAM" id="SSF53328">
    <property type="entry name" value="Formyltransferase"/>
    <property type="match status" value="1"/>
</dbReference>
<reference evidence="3 4" key="1">
    <citation type="submission" date="2018-04" db="EMBL/GenBank/DDBJ databases">
        <title>Novel Campyloabacter and Helicobacter Species and Strains.</title>
        <authorList>
            <person name="Mannion A.J."/>
            <person name="Shen Z."/>
            <person name="Fox J.G."/>
        </authorList>
    </citation>
    <scope>NUCLEOTIDE SEQUENCE [LARGE SCALE GENOMIC DNA]</scope>
    <source>
        <strain evidence="3 4">MIT 98-6070</strain>
    </source>
</reference>
<dbReference type="EMBL" id="NXLR01000002">
    <property type="protein sequence ID" value="RDU60764.1"/>
    <property type="molecule type" value="Genomic_DNA"/>
</dbReference>
<name>A0A3D8I7N7_9HELI</name>
<feature type="domain" description="Formyl transferase N-terminal" evidence="1">
    <location>
        <begin position="59"/>
        <end position="178"/>
    </location>
</feature>
<gene>
    <name evidence="3" type="ORF">CQA63_02025</name>
</gene>
<dbReference type="PANTHER" id="PTHR11138:SF5">
    <property type="entry name" value="METHIONYL-TRNA FORMYLTRANSFERASE, MITOCHONDRIAL"/>
    <property type="match status" value="1"/>
</dbReference>
<proteinExistence type="predicted"/>
<dbReference type="InterPro" id="IPR011034">
    <property type="entry name" value="Formyl_transferase-like_C_sf"/>
</dbReference>
<dbReference type="InterPro" id="IPR036477">
    <property type="entry name" value="Formyl_transf_N_sf"/>
</dbReference>
<comment type="caution">
    <text evidence="3">The sequence shown here is derived from an EMBL/GenBank/DDBJ whole genome shotgun (WGS) entry which is preliminary data.</text>
</comment>
<dbReference type="RefSeq" id="WP_115511814.1">
    <property type="nucleotide sequence ID" value="NZ_NXLR01000002.1"/>
</dbReference>
<dbReference type="Gene3D" id="3.40.50.12230">
    <property type="match status" value="1"/>
</dbReference>
<dbReference type="CDD" id="cd08369">
    <property type="entry name" value="FMT_core"/>
    <property type="match status" value="1"/>
</dbReference>
<dbReference type="GO" id="GO:0004479">
    <property type="term" value="F:methionyl-tRNA formyltransferase activity"/>
    <property type="evidence" value="ECO:0007669"/>
    <property type="project" value="TreeGrafter"/>
</dbReference>
<keyword evidence="3" id="KW-0808">Transferase</keyword>
<sequence length="347" mass="39310">MRKLKPLKIGYFADGIWAHNAFEKLISCNDFHIAFITPRFYSTDETLKTLATTYNIPYIKAKNINSPAFLSQIAAFECDIFVSMSFDQIFKEPLISMPRLKSINCHAGKLPFYRGRNVLNWVLINDEKSFGISVHYIDSGIDTGDIILQREFPISDEDCYSTLLHTAHTECAQVLFSALMLLHKGEAKPIKQTDIHKIGFYCPARIAGDEWIHWDKPSRFIFNFIRALNAPDLGALTQVCTQGDTFKVRIFKAHFLSNAPCYIATPGVIVGIQKREGHKPILIVKTQDSTISISEYITEAKLRIGDRFFTPIGYEHNILTGGGDKVKNTPIIPAYRPHKAPPKRWVA</sequence>
<feature type="domain" description="Formyl transferase C-terminal" evidence="2">
    <location>
        <begin position="209"/>
        <end position="301"/>
    </location>
</feature>
<dbReference type="PANTHER" id="PTHR11138">
    <property type="entry name" value="METHIONYL-TRNA FORMYLTRANSFERASE"/>
    <property type="match status" value="1"/>
</dbReference>
<evidence type="ECO:0000259" key="1">
    <source>
        <dbReference type="Pfam" id="PF00551"/>
    </source>
</evidence>
<keyword evidence="4" id="KW-1185">Reference proteome</keyword>
<accession>A0A3D8I7N7</accession>
<dbReference type="GO" id="GO:0005829">
    <property type="term" value="C:cytosol"/>
    <property type="evidence" value="ECO:0007669"/>
    <property type="project" value="TreeGrafter"/>
</dbReference>
<dbReference type="InterPro" id="IPR002376">
    <property type="entry name" value="Formyl_transf_N"/>
</dbReference>